<evidence type="ECO:0000313" key="10">
    <source>
        <dbReference type="Proteomes" id="UP000245535"/>
    </source>
</evidence>
<reference evidence="9 10" key="1">
    <citation type="submission" date="2018-03" db="EMBL/GenBank/DDBJ databases">
        <title>Genomic Encyclopedia of Archaeal and Bacterial Type Strains, Phase II (KMG-II): from individual species to whole genera.</title>
        <authorList>
            <person name="Goeker M."/>
        </authorList>
    </citation>
    <scope>NUCLEOTIDE SEQUENCE [LARGE SCALE GENOMIC DNA]</scope>
    <source>
        <strain evidence="9 10">DSM 28229</strain>
    </source>
</reference>
<evidence type="ECO:0000256" key="8">
    <source>
        <dbReference type="SAM" id="Phobius"/>
    </source>
</evidence>
<comment type="subcellular location">
    <subcellularLocation>
        <location evidence="1">Cell membrane</location>
        <topology evidence="1">Multi-pass membrane protein</topology>
    </subcellularLocation>
</comment>
<evidence type="ECO:0000256" key="2">
    <source>
        <dbReference type="ARBA" id="ARBA00022475"/>
    </source>
</evidence>
<dbReference type="GO" id="GO:0008233">
    <property type="term" value="F:peptidase activity"/>
    <property type="evidence" value="ECO:0007669"/>
    <property type="project" value="UniProtKB-KW"/>
</dbReference>
<dbReference type="InterPro" id="IPR026392">
    <property type="entry name" value="Exo/Archaeosortase_dom"/>
</dbReference>
<keyword evidence="3" id="KW-0645">Protease</keyword>
<keyword evidence="10" id="KW-1185">Reference proteome</keyword>
<gene>
    <name evidence="9" type="ORF">BC781_106140</name>
</gene>
<dbReference type="NCBIfam" id="TIGR04178">
    <property type="entry name" value="exo_archaeo"/>
    <property type="match status" value="1"/>
</dbReference>
<dbReference type="AlphaFoldDB" id="A0A315ZUC6"/>
<organism evidence="9 10">
    <name type="scientific">Sediminitomix flava</name>
    <dbReference type="NCBI Taxonomy" id="379075"/>
    <lineage>
        <taxon>Bacteria</taxon>
        <taxon>Pseudomonadati</taxon>
        <taxon>Bacteroidota</taxon>
        <taxon>Cytophagia</taxon>
        <taxon>Cytophagales</taxon>
        <taxon>Flammeovirgaceae</taxon>
        <taxon>Sediminitomix</taxon>
    </lineage>
</organism>
<keyword evidence="4 8" id="KW-0812">Transmembrane</keyword>
<evidence type="ECO:0000256" key="1">
    <source>
        <dbReference type="ARBA" id="ARBA00004651"/>
    </source>
</evidence>
<comment type="caution">
    <text evidence="9">The sequence shown here is derived from an EMBL/GenBank/DDBJ whole genome shotgun (WGS) entry which is preliminary data.</text>
</comment>
<dbReference type="GO" id="GO:0006508">
    <property type="term" value="P:proteolysis"/>
    <property type="evidence" value="ECO:0007669"/>
    <property type="project" value="UniProtKB-KW"/>
</dbReference>
<name>A0A315ZUC6_SEDFL</name>
<evidence type="ECO:0000256" key="7">
    <source>
        <dbReference type="ARBA" id="ARBA00023136"/>
    </source>
</evidence>
<dbReference type="Pfam" id="PF09721">
    <property type="entry name" value="Exosortase_EpsH"/>
    <property type="match status" value="1"/>
</dbReference>
<feature type="transmembrane region" description="Helical" evidence="8">
    <location>
        <begin position="109"/>
        <end position="133"/>
    </location>
</feature>
<accession>A0A315ZUC6</accession>
<proteinExistence type="predicted"/>
<keyword evidence="5" id="KW-0378">Hydrolase</keyword>
<evidence type="ECO:0000313" key="9">
    <source>
        <dbReference type="EMBL" id="PWJ39239.1"/>
    </source>
</evidence>
<sequence length="178" mass="20180">MTIHLPKLSSLHLFLIRAVVLYLLWQTTYIFWLKPAGHLDIWLTESVAVSSVYLLQLFGYDAYGVKNQVFLNQIPAVWIGHACNGLSLMVLFLGFIGSSPGKIISKVSYGLIGVLLIYASNALRVMILAINYVKSPLTFDFNHKYTYAIAVYLIIFCMWMIWTNYFSGVKINQQATTV</sequence>
<evidence type="ECO:0000256" key="3">
    <source>
        <dbReference type="ARBA" id="ARBA00022670"/>
    </source>
</evidence>
<dbReference type="EMBL" id="QGDO01000006">
    <property type="protein sequence ID" value="PWJ39239.1"/>
    <property type="molecule type" value="Genomic_DNA"/>
</dbReference>
<protein>
    <submittedName>
        <fullName evidence="9">Exosortase/archaeosortase family protein</fullName>
    </submittedName>
</protein>
<keyword evidence="6 8" id="KW-1133">Transmembrane helix</keyword>
<dbReference type="GO" id="GO:0005886">
    <property type="term" value="C:plasma membrane"/>
    <property type="evidence" value="ECO:0007669"/>
    <property type="project" value="UniProtKB-SubCell"/>
</dbReference>
<feature type="transmembrane region" description="Helical" evidence="8">
    <location>
        <begin position="145"/>
        <end position="162"/>
    </location>
</feature>
<evidence type="ECO:0000256" key="5">
    <source>
        <dbReference type="ARBA" id="ARBA00022801"/>
    </source>
</evidence>
<feature type="transmembrane region" description="Helical" evidence="8">
    <location>
        <begin position="78"/>
        <end position="97"/>
    </location>
</feature>
<feature type="transmembrane region" description="Helical" evidence="8">
    <location>
        <begin position="12"/>
        <end position="32"/>
    </location>
</feature>
<dbReference type="Proteomes" id="UP000245535">
    <property type="component" value="Unassembled WGS sequence"/>
</dbReference>
<dbReference type="InterPro" id="IPR019127">
    <property type="entry name" value="Exosortase"/>
</dbReference>
<keyword evidence="7 8" id="KW-0472">Membrane</keyword>
<evidence type="ECO:0000256" key="6">
    <source>
        <dbReference type="ARBA" id="ARBA00022989"/>
    </source>
</evidence>
<evidence type="ECO:0000256" key="4">
    <source>
        <dbReference type="ARBA" id="ARBA00022692"/>
    </source>
</evidence>
<keyword evidence="2" id="KW-1003">Cell membrane</keyword>